<feature type="compositionally biased region" description="Basic and acidic residues" evidence="1">
    <location>
        <begin position="181"/>
        <end position="201"/>
    </location>
</feature>
<comment type="caution">
    <text evidence="3">The sequence shown here is derived from an EMBL/GenBank/DDBJ whole genome shotgun (WGS) entry which is preliminary data.</text>
</comment>
<reference evidence="3 4" key="1">
    <citation type="submission" date="2021-03" db="EMBL/GenBank/DDBJ databases">
        <title>Actinomadura violae sp. nov., isolated from lichen in Thailand.</title>
        <authorList>
            <person name="Kanchanasin P."/>
            <person name="Saeng-In P."/>
            <person name="Phongsopitanun W."/>
            <person name="Yuki M."/>
            <person name="Kudo T."/>
            <person name="Ohkuma M."/>
            <person name="Tanasupawat S."/>
        </authorList>
    </citation>
    <scope>NUCLEOTIDE SEQUENCE [LARGE SCALE GENOMIC DNA]</scope>
    <source>
        <strain evidence="3 4">LCR2-06</strain>
    </source>
</reference>
<accession>A0ABS3S6K3</accession>
<keyword evidence="2" id="KW-0472">Membrane</keyword>
<keyword evidence="2" id="KW-1133">Transmembrane helix</keyword>
<keyword evidence="4" id="KW-1185">Reference proteome</keyword>
<evidence type="ECO:0008006" key="5">
    <source>
        <dbReference type="Google" id="ProtNLM"/>
    </source>
</evidence>
<protein>
    <recommendedName>
        <fullName evidence="5">Translation initiation factor IF-2</fullName>
    </recommendedName>
</protein>
<gene>
    <name evidence="3" type="ORF">J4709_44430</name>
</gene>
<dbReference type="RefSeq" id="WP_208251322.1">
    <property type="nucleotide sequence ID" value="NZ_JAGEPF010000037.1"/>
</dbReference>
<dbReference type="EMBL" id="JAGEPF010000037">
    <property type="protein sequence ID" value="MBO2464640.1"/>
    <property type="molecule type" value="Genomic_DNA"/>
</dbReference>
<evidence type="ECO:0000313" key="3">
    <source>
        <dbReference type="EMBL" id="MBO2464640.1"/>
    </source>
</evidence>
<evidence type="ECO:0000256" key="2">
    <source>
        <dbReference type="SAM" id="Phobius"/>
    </source>
</evidence>
<organism evidence="3 4">
    <name type="scientific">Actinomadura violacea</name>
    <dbReference type="NCBI Taxonomy" id="2819934"/>
    <lineage>
        <taxon>Bacteria</taxon>
        <taxon>Bacillati</taxon>
        <taxon>Actinomycetota</taxon>
        <taxon>Actinomycetes</taxon>
        <taxon>Streptosporangiales</taxon>
        <taxon>Thermomonosporaceae</taxon>
        <taxon>Actinomadura</taxon>
    </lineage>
</organism>
<feature type="region of interest" description="Disordered" evidence="1">
    <location>
        <begin position="105"/>
        <end position="252"/>
    </location>
</feature>
<dbReference type="Proteomes" id="UP000680206">
    <property type="component" value="Unassembled WGS sequence"/>
</dbReference>
<name>A0ABS3S6K3_9ACTN</name>
<feature type="compositionally biased region" description="Low complexity" evidence="1">
    <location>
        <begin position="105"/>
        <end position="116"/>
    </location>
</feature>
<keyword evidence="2" id="KW-0812">Transmembrane</keyword>
<proteinExistence type="predicted"/>
<evidence type="ECO:0000313" key="4">
    <source>
        <dbReference type="Proteomes" id="UP000680206"/>
    </source>
</evidence>
<evidence type="ECO:0000256" key="1">
    <source>
        <dbReference type="SAM" id="MobiDB-lite"/>
    </source>
</evidence>
<feature type="compositionally biased region" description="Low complexity" evidence="1">
    <location>
        <begin position="221"/>
        <end position="240"/>
    </location>
</feature>
<sequence>MSDHQRAGRLDQRTAERLLGGAPAAPGDGHDALRALLSAAAGPARPGELHGEDAAAAAFRAVQARPAPRRSRWAALPRYATVKVAVVAVTLAAFGGGVAVAASTGHLPGRSPSPSSSHHHRSPGKTSHREHRPAPPPSSPVPHTSPVQRPTPSKSPEGRRKHGKAHPPGLDKGNPQKGKKAHPDRGDQHDDSAQTHKDGGHGEFNFKAPNVTKPDGGNANGGKPDAGKPNGAKPKGGTAPQGRDAGRRSGGR</sequence>
<feature type="compositionally biased region" description="Basic residues" evidence="1">
    <location>
        <begin position="117"/>
        <end position="131"/>
    </location>
</feature>
<feature type="transmembrane region" description="Helical" evidence="2">
    <location>
        <begin position="79"/>
        <end position="102"/>
    </location>
</feature>